<evidence type="ECO:0000256" key="1">
    <source>
        <dbReference type="ARBA" id="ARBA00004141"/>
    </source>
</evidence>
<reference evidence="8 9" key="1">
    <citation type="submission" date="2019-12" db="EMBL/GenBank/DDBJ databases">
        <title>Complete genome sequence of Algicella marina strain 9Alg 56(T) isolated from the red alga Tichocarpus crinitus.</title>
        <authorList>
            <person name="Kim S.-G."/>
            <person name="Nedashkovskaya O.I."/>
        </authorList>
    </citation>
    <scope>NUCLEOTIDE SEQUENCE [LARGE SCALE GENOMIC DNA]</scope>
    <source>
        <strain evidence="8 9">9Alg 56</strain>
    </source>
</reference>
<evidence type="ECO:0000256" key="2">
    <source>
        <dbReference type="ARBA" id="ARBA00022448"/>
    </source>
</evidence>
<keyword evidence="5 7" id="KW-1133">Transmembrane helix</keyword>
<dbReference type="RefSeq" id="WP_161861461.1">
    <property type="nucleotide sequence ID" value="NZ_CP046620.1"/>
</dbReference>
<dbReference type="PANTHER" id="PTHR36838">
    <property type="entry name" value="AUXIN EFFLUX CARRIER FAMILY PROTEIN"/>
    <property type="match status" value="1"/>
</dbReference>
<feature type="transmembrane region" description="Helical" evidence="7">
    <location>
        <begin position="231"/>
        <end position="251"/>
    </location>
</feature>
<dbReference type="Pfam" id="PF03547">
    <property type="entry name" value="Mem_trans"/>
    <property type="match status" value="1"/>
</dbReference>
<evidence type="ECO:0000256" key="5">
    <source>
        <dbReference type="ARBA" id="ARBA00022989"/>
    </source>
</evidence>
<feature type="transmembrane region" description="Helical" evidence="7">
    <location>
        <begin position="167"/>
        <end position="187"/>
    </location>
</feature>
<evidence type="ECO:0000313" key="9">
    <source>
        <dbReference type="Proteomes" id="UP000464495"/>
    </source>
</evidence>
<dbReference type="InterPro" id="IPR004776">
    <property type="entry name" value="Mem_transp_PIN-like"/>
</dbReference>
<feature type="transmembrane region" description="Helical" evidence="7">
    <location>
        <begin position="286"/>
        <end position="308"/>
    </location>
</feature>
<evidence type="ECO:0000256" key="7">
    <source>
        <dbReference type="SAM" id="Phobius"/>
    </source>
</evidence>
<organism evidence="8 9">
    <name type="scientific">Algicella marina</name>
    <dbReference type="NCBI Taxonomy" id="2683284"/>
    <lineage>
        <taxon>Bacteria</taxon>
        <taxon>Pseudomonadati</taxon>
        <taxon>Pseudomonadota</taxon>
        <taxon>Alphaproteobacteria</taxon>
        <taxon>Rhodobacterales</taxon>
        <taxon>Paracoccaceae</taxon>
        <taxon>Algicella</taxon>
    </lineage>
</organism>
<keyword evidence="3" id="KW-1003">Cell membrane</keyword>
<dbReference type="AlphaFoldDB" id="A0A6P1SZE3"/>
<evidence type="ECO:0000313" key="8">
    <source>
        <dbReference type="EMBL" id="QHQ34895.1"/>
    </source>
</evidence>
<sequence length="313" mass="33262">MLVLLDVVIPVFLVIGAGYLAVKAKFFADPHLDALMNFTQHIAIPVLLFRAALMLELGEVFDPRLLLSFYTGNTVAFFLGILAARLIFKRRPGEAVAIGFGALFSNSVILGVPIIERAYGGEVMDAAFAIIAIHAPFCYVLGITVMEISRADGRSAADTGKAVLHAVVRNALMIGLGLGFLGNFSGLVLPDTVMAAVDMIVRAALPTALFALGGVLTRYRMRASLGEAGMVALLSLVLHPAIAYVISHHFFDLELSFVRAAVLTASMAPGVNTYVFATLYHRAEDVAASTVLLATGVSVLSVSVWLTILNNLG</sequence>
<dbReference type="GO" id="GO:0016020">
    <property type="term" value="C:membrane"/>
    <property type="evidence" value="ECO:0007669"/>
    <property type="project" value="UniProtKB-SubCell"/>
</dbReference>
<accession>A0A6P1SZE3</accession>
<keyword evidence="4 7" id="KW-0812">Transmembrane</keyword>
<feature type="transmembrane region" description="Helical" evidence="7">
    <location>
        <begin position="95"/>
        <end position="115"/>
    </location>
</feature>
<proteinExistence type="predicted"/>
<protein>
    <submittedName>
        <fullName evidence="8">AEC family transporter</fullName>
    </submittedName>
</protein>
<evidence type="ECO:0000256" key="3">
    <source>
        <dbReference type="ARBA" id="ARBA00022475"/>
    </source>
</evidence>
<feature type="transmembrane region" description="Helical" evidence="7">
    <location>
        <begin position="6"/>
        <end position="22"/>
    </location>
</feature>
<feature type="transmembrane region" description="Helical" evidence="7">
    <location>
        <begin position="127"/>
        <end position="146"/>
    </location>
</feature>
<evidence type="ECO:0000256" key="6">
    <source>
        <dbReference type="ARBA" id="ARBA00023136"/>
    </source>
</evidence>
<comment type="subcellular location">
    <subcellularLocation>
        <location evidence="1">Membrane</location>
        <topology evidence="1">Multi-pass membrane protein</topology>
    </subcellularLocation>
</comment>
<evidence type="ECO:0000256" key="4">
    <source>
        <dbReference type="ARBA" id="ARBA00022692"/>
    </source>
</evidence>
<gene>
    <name evidence="8" type="ORF">GO499_06610</name>
</gene>
<dbReference type="KEGG" id="amaq:GO499_06610"/>
<feature type="transmembrane region" description="Helical" evidence="7">
    <location>
        <begin position="67"/>
        <end position="88"/>
    </location>
</feature>
<feature type="transmembrane region" description="Helical" evidence="7">
    <location>
        <begin position="257"/>
        <end position="279"/>
    </location>
</feature>
<dbReference type="PANTHER" id="PTHR36838:SF3">
    <property type="entry name" value="TRANSPORTER AUXIN EFFLUX CARRIER EC FAMILY"/>
    <property type="match status" value="1"/>
</dbReference>
<keyword evidence="2" id="KW-0813">Transport</keyword>
<dbReference type="GO" id="GO:0055085">
    <property type="term" value="P:transmembrane transport"/>
    <property type="evidence" value="ECO:0007669"/>
    <property type="project" value="InterPro"/>
</dbReference>
<keyword evidence="9" id="KW-1185">Reference proteome</keyword>
<name>A0A6P1SZE3_9RHOB</name>
<dbReference type="Proteomes" id="UP000464495">
    <property type="component" value="Chromosome"/>
</dbReference>
<feature type="transmembrane region" description="Helical" evidence="7">
    <location>
        <begin position="199"/>
        <end position="219"/>
    </location>
</feature>
<dbReference type="EMBL" id="CP046620">
    <property type="protein sequence ID" value="QHQ34895.1"/>
    <property type="molecule type" value="Genomic_DNA"/>
</dbReference>
<keyword evidence="6 7" id="KW-0472">Membrane</keyword>